<feature type="region of interest" description="Disordered" evidence="2">
    <location>
        <begin position="78"/>
        <end position="108"/>
    </location>
</feature>
<dbReference type="PANTHER" id="PTHR47939">
    <property type="entry name" value="MEMBRANE-ASSOCIATED SALT-INDUCIBLE PROTEIN-LIKE"/>
    <property type="match status" value="1"/>
</dbReference>
<dbReference type="Pfam" id="PF01535">
    <property type="entry name" value="PPR"/>
    <property type="match status" value="1"/>
</dbReference>
<dbReference type="Proteomes" id="UP001219355">
    <property type="component" value="Chromosome 2"/>
</dbReference>
<name>A0AAF0DF05_9EURO</name>
<dbReference type="EC" id="3.1.1.4" evidence="4"/>
<reference evidence="4" key="1">
    <citation type="submission" date="2023-03" db="EMBL/GenBank/DDBJ databases">
        <title>Emydomyces testavorans Genome Sequence.</title>
        <authorList>
            <person name="Hoyer L."/>
        </authorList>
    </citation>
    <scope>NUCLEOTIDE SEQUENCE</scope>
    <source>
        <strain evidence="4">16-2883</strain>
    </source>
</reference>
<sequence length="628" mass="71018">MFLVDGLWLCLRPSFSRFVITPATPPLSNKAYRFYRDRARLISSVTECQEQPQQPQQLPEGLSTISRANAVALNGDTILSDNPTGSLGKPPEHGVTRPKRPARRLASEPEEVYAARIRMRRRNVGSEPELQTKTTGALDNMLQTVVGDRPNHKAALRVLHELIERRHIKPELQHYRAIMLANADSGGGSAVHVKSILEEMEEIGVPLDSGTLHAALRALAIHPDYLLRQEILHTLRDRWLSLSPAGWHNLVTGLLRERQYELSLEKLEQMEVQGIYVKPWLYGLVVYNLADAEEFDEVLRLMESQVTAGEQFSANLWFHMLDKASTALHKGLASYIWKQQVLRGYLIPSYGVCSNILTICARTGDIELAVSVFDVLGQRNATFTLDDYESLLETYVTAGDIDTALRVLCMMEKTNIDVREDSTRSLLSSLVLSETGAHDIWEKLKRLRTEENKIIPVAAANLAIELCAHRGEMDEALNIYRELHDVCSSGPNTLTFNYLFSTCRKAERPDMASFFLQEMQLFKSLPTRSTYETLILLCVELSYFEEGHKYLLEMTQSGFALTEAAKEQIRVKCAQSENEFATRLQYDAAVRRPISRGFRRLTLAPLLKSMPNENDKHANSNDGTVRED</sequence>
<dbReference type="InterPro" id="IPR057027">
    <property type="entry name" value="TPR_mt"/>
</dbReference>
<keyword evidence="1" id="KW-0677">Repeat</keyword>
<evidence type="ECO:0000256" key="2">
    <source>
        <dbReference type="SAM" id="MobiDB-lite"/>
    </source>
</evidence>
<gene>
    <name evidence="4" type="ORF">PRK78_002528</name>
</gene>
<evidence type="ECO:0000313" key="4">
    <source>
        <dbReference type="EMBL" id="WEW57068.1"/>
    </source>
</evidence>
<organism evidence="4 5">
    <name type="scientific">Emydomyces testavorans</name>
    <dbReference type="NCBI Taxonomy" id="2070801"/>
    <lineage>
        <taxon>Eukaryota</taxon>
        <taxon>Fungi</taxon>
        <taxon>Dikarya</taxon>
        <taxon>Ascomycota</taxon>
        <taxon>Pezizomycotina</taxon>
        <taxon>Eurotiomycetes</taxon>
        <taxon>Eurotiomycetidae</taxon>
        <taxon>Onygenales</taxon>
        <taxon>Nannizziopsiaceae</taxon>
        <taxon>Emydomyces</taxon>
    </lineage>
</organism>
<dbReference type="InterPro" id="IPR011990">
    <property type="entry name" value="TPR-like_helical_dom_sf"/>
</dbReference>
<dbReference type="PANTHER" id="PTHR47939:SF5">
    <property type="entry name" value="PENTACOTRIPEPTIDE-REPEAT REGION OF PRORP DOMAIN-CONTAINING PROTEIN"/>
    <property type="match status" value="1"/>
</dbReference>
<dbReference type="Pfam" id="PF23276">
    <property type="entry name" value="TPR_24"/>
    <property type="match status" value="1"/>
</dbReference>
<accession>A0AAF0DF05</accession>
<dbReference type="InterPro" id="IPR002885">
    <property type="entry name" value="PPR_rpt"/>
</dbReference>
<dbReference type="Gene3D" id="1.25.40.10">
    <property type="entry name" value="Tetratricopeptide repeat domain"/>
    <property type="match status" value="3"/>
</dbReference>
<dbReference type="EMBL" id="CP120628">
    <property type="protein sequence ID" value="WEW57068.1"/>
    <property type="molecule type" value="Genomic_DNA"/>
</dbReference>
<protein>
    <submittedName>
        <fullName evidence="4">Pentatricopeptide-repeat-containing protein</fullName>
        <ecNumber evidence="4">3.1.1.4</ecNumber>
    </submittedName>
</protein>
<dbReference type="GO" id="GO:0004623">
    <property type="term" value="F:phospholipase A2 activity"/>
    <property type="evidence" value="ECO:0007669"/>
    <property type="project" value="UniProtKB-EC"/>
</dbReference>
<evidence type="ECO:0000313" key="5">
    <source>
        <dbReference type="Proteomes" id="UP001219355"/>
    </source>
</evidence>
<proteinExistence type="predicted"/>
<keyword evidence="4" id="KW-0378">Hydrolase</keyword>
<feature type="compositionally biased region" description="Basic and acidic residues" evidence="2">
    <location>
        <begin position="613"/>
        <end position="628"/>
    </location>
</feature>
<keyword evidence="5" id="KW-1185">Reference proteome</keyword>
<evidence type="ECO:0000256" key="1">
    <source>
        <dbReference type="ARBA" id="ARBA00022737"/>
    </source>
</evidence>
<feature type="domain" description="Pentatricopeptide repeat-containing protein-mitochondrial" evidence="3">
    <location>
        <begin position="351"/>
        <end position="482"/>
    </location>
</feature>
<dbReference type="InterPro" id="IPR050667">
    <property type="entry name" value="PPR-containing_protein"/>
</dbReference>
<dbReference type="AlphaFoldDB" id="A0AAF0DF05"/>
<evidence type="ECO:0000259" key="3">
    <source>
        <dbReference type="Pfam" id="PF23276"/>
    </source>
</evidence>
<feature type="region of interest" description="Disordered" evidence="2">
    <location>
        <begin position="609"/>
        <end position="628"/>
    </location>
</feature>